<comment type="caution">
    <text evidence="1">The sequence shown here is derived from an EMBL/GenBank/DDBJ whole genome shotgun (WGS) entry which is preliminary data.</text>
</comment>
<dbReference type="PATRIC" id="fig|66876.3.peg.6545"/>
<dbReference type="EMBL" id="LGKG01000163">
    <property type="protein sequence ID" value="KPC60362.1"/>
    <property type="molecule type" value="Genomic_DNA"/>
</dbReference>
<accession>A0A0N0GWT6</accession>
<dbReference type="Proteomes" id="UP000037982">
    <property type="component" value="Unassembled WGS sequence"/>
</dbReference>
<evidence type="ECO:0000313" key="1">
    <source>
        <dbReference type="EMBL" id="KPC60362.1"/>
    </source>
</evidence>
<gene>
    <name evidence="1" type="ORF">ADL29_29830</name>
</gene>
<keyword evidence="2" id="KW-1185">Reference proteome</keyword>
<proteinExistence type="predicted"/>
<dbReference type="AlphaFoldDB" id="A0A0N0GWT6"/>
<organism evidence="1 2">
    <name type="scientific">Streptomyces chattanoogensis</name>
    <dbReference type="NCBI Taxonomy" id="66876"/>
    <lineage>
        <taxon>Bacteria</taxon>
        <taxon>Bacillati</taxon>
        <taxon>Actinomycetota</taxon>
        <taxon>Actinomycetes</taxon>
        <taxon>Kitasatosporales</taxon>
        <taxon>Streptomycetaceae</taxon>
        <taxon>Streptomyces</taxon>
    </lineage>
</organism>
<reference evidence="2" key="1">
    <citation type="submission" date="2015-07" db="EMBL/GenBank/DDBJ databases">
        <authorList>
            <person name="Ju K.-S."/>
            <person name="Doroghazi J.R."/>
            <person name="Metcalf W.W."/>
        </authorList>
    </citation>
    <scope>NUCLEOTIDE SEQUENCE [LARGE SCALE GENOMIC DNA]</scope>
    <source>
        <strain evidence="2">NRRL ISP-5002</strain>
    </source>
</reference>
<name>A0A0N0GWT6_9ACTN</name>
<sequence>MEPFLPDRTPRRSSRGAIAWTYQTGAQRRRPPPEYGSSNGVYARLHNWAVHGTWQRRAFTASVSRADAEDELEPIHAVGAWSCSSPRVSQATPRTSRC</sequence>
<evidence type="ECO:0000313" key="2">
    <source>
        <dbReference type="Proteomes" id="UP000037982"/>
    </source>
</evidence>
<evidence type="ECO:0008006" key="3">
    <source>
        <dbReference type="Google" id="ProtNLM"/>
    </source>
</evidence>
<protein>
    <recommendedName>
        <fullName evidence="3">Transposase</fullName>
    </recommendedName>
</protein>